<feature type="compositionally biased region" description="Basic and acidic residues" evidence="2">
    <location>
        <begin position="222"/>
        <end position="235"/>
    </location>
</feature>
<dbReference type="Proteomes" id="UP001176961">
    <property type="component" value="Unassembled WGS sequence"/>
</dbReference>
<gene>
    <name evidence="4" type="ORF">CYNAS_LOCUS3373</name>
</gene>
<feature type="compositionally biased region" description="Basic and acidic residues" evidence="2">
    <location>
        <begin position="264"/>
        <end position="275"/>
    </location>
</feature>
<dbReference type="PANTHER" id="PTHR22947:SF18">
    <property type="entry name" value="MAJOR SPERM PROTEIN"/>
    <property type="match status" value="1"/>
</dbReference>
<proteinExistence type="predicted"/>
<dbReference type="Gene3D" id="2.60.40.10">
    <property type="entry name" value="Immunoglobulins"/>
    <property type="match status" value="1"/>
</dbReference>
<dbReference type="Pfam" id="PF00635">
    <property type="entry name" value="Motile_Sperm"/>
    <property type="match status" value="1"/>
</dbReference>
<sequence>MNTISLPYNSNDAHIWTNIDPDLELIEPRILVSINRNYLVYGRKLGRPPLNHQLTIVNHGEHPVAFKVMTTDNYAYFVNQAFGIIPGRHLHAIPHVRAPNQFTLQVNRRPYNCFCDEQQPSHWNTPRKDKLFILLASVFSFNIPPAALFHHEGCYEKLRVCLEYTGMPTDPAKDVSLIFKRFPGWCTWAVEKKREASWELMGKTKEEAKRMIINKPCPIPLKFEEIPEPPKEQPSKKKKEAKKNKRKTKAAESVRRMYSPPPEEAEHVSTSERRGKFTGKLGVGKASGREKPMISLSVQLQEQANKQALHLKERSSQWEDAPTQVFSVIKQPKPEEGSRAKAVSHISTMRDLKNLISLRSQLHHPKEARPGSSERPRQTGASSSAEGHFSTTSTQRSRPSSAKI</sequence>
<dbReference type="SUPFAM" id="SSF49354">
    <property type="entry name" value="PapD-like"/>
    <property type="match status" value="1"/>
</dbReference>
<keyword evidence="1" id="KW-0206">Cytoskeleton</keyword>
<dbReference type="InterPro" id="IPR000535">
    <property type="entry name" value="MSP_dom"/>
</dbReference>
<dbReference type="InterPro" id="IPR008962">
    <property type="entry name" value="PapD-like_sf"/>
</dbReference>
<accession>A0AA36DR20</accession>
<feature type="compositionally biased region" description="Basic residues" evidence="2">
    <location>
        <begin position="236"/>
        <end position="248"/>
    </location>
</feature>
<dbReference type="InterPro" id="IPR013783">
    <property type="entry name" value="Ig-like_fold"/>
</dbReference>
<dbReference type="PANTHER" id="PTHR22947">
    <property type="entry name" value="MAJOR SPERM PROTEIN"/>
    <property type="match status" value="1"/>
</dbReference>
<dbReference type="EMBL" id="CATQJL010000001">
    <property type="protein sequence ID" value="CAJ0591390.1"/>
    <property type="molecule type" value="Genomic_DNA"/>
</dbReference>
<comment type="function">
    <text evidence="1">Central component in molecular interactions underlying sperm crawling. Forms an extensive filament system that extends from sperm villipoda, along the leading edge of the pseudopod.</text>
</comment>
<reference evidence="4" key="1">
    <citation type="submission" date="2023-07" db="EMBL/GenBank/DDBJ databases">
        <authorList>
            <consortium name="CYATHOMIX"/>
        </authorList>
    </citation>
    <scope>NUCLEOTIDE SEQUENCE</scope>
    <source>
        <strain evidence="4">N/A</strain>
    </source>
</reference>
<feature type="domain" description="MSP" evidence="3">
    <location>
        <begin position="23"/>
        <end position="165"/>
    </location>
</feature>
<name>A0AA36DR20_CYLNA</name>
<evidence type="ECO:0000256" key="1">
    <source>
        <dbReference type="RuleBase" id="RU003425"/>
    </source>
</evidence>
<feature type="compositionally biased region" description="Low complexity" evidence="2">
    <location>
        <begin position="390"/>
        <end position="404"/>
    </location>
</feature>
<organism evidence="4 5">
    <name type="scientific">Cylicocyclus nassatus</name>
    <name type="common">Nematode worm</name>
    <dbReference type="NCBI Taxonomy" id="53992"/>
    <lineage>
        <taxon>Eukaryota</taxon>
        <taxon>Metazoa</taxon>
        <taxon>Ecdysozoa</taxon>
        <taxon>Nematoda</taxon>
        <taxon>Chromadorea</taxon>
        <taxon>Rhabditida</taxon>
        <taxon>Rhabditina</taxon>
        <taxon>Rhabditomorpha</taxon>
        <taxon>Strongyloidea</taxon>
        <taxon>Strongylidae</taxon>
        <taxon>Cylicocyclus</taxon>
    </lineage>
</organism>
<dbReference type="PROSITE" id="PS50202">
    <property type="entry name" value="MSP"/>
    <property type="match status" value="1"/>
</dbReference>
<keyword evidence="5" id="KW-1185">Reference proteome</keyword>
<evidence type="ECO:0000313" key="4">
    <source>
        <dbReference type="EMBL" id="CAJ0591390.1"/>
    </source>
</evidence>
<feature type="compositionally biased region" description="Basic and acidic residues" evidence="2">
    <location>
        <begin position="364"/>
        <end position="377"/>
    </location>
</feature>
<keyword evidence="1" id="KW-0963">Cytoplasm</keyword>
<evidence type="ECO:0000259" key="3">
    <source>
        <dbReference type="PROSITE" id="PS50202"/>
    </source>
</evidence>
<evidence type="ECO:0000256" key="2">
    <source>
        <dbReference type="SAM" id="MobiDB-lite"/>
    </source>
</evidence>
<dbReference type="AlphaFoldDB" id="A0AA36DR20"/>
<feature type="region of interest" description="Disordered" evidence="2">
    <location>
        <begin position="221"/>
        <end position="287"/>
    </location>
</feature>
<protein>
    <recommendedName>
        <fullName evidence="1">Major sperm protein</fullName>
    </recommendedName>
</protein>
<comment type="caution">
    <text evidence="4">The sequence shown here is derived from an EMBL/GenBank/DDBJ whole genome shotgun (WGS) entry which is preliminary data.</text>
</comment>
<feature type="region of interest" description="Disordered" evidence="2">
    <location>
        <begin position="354"/>
        <end position="404"/>
    </location>
</feature>
<dbReference type="InterPro" id="IPR051774">
    <property type="entry name" value="Sperm-specific_class_P"/>
</dbReference>
<evidence type="ECO:0000313" key="5">
    <source>
        <dbReference type="Proteomes" id="UP001176961"/>
    </source>
</evidence>